<reference evidence="1" key="1">
    <citation type="submission" date="2023-06" db="EMBL/GenBank/DDBJ databases">
        <authorList>
            <consortium name="Lawrence Berkeley National Laboratory"/>
            <person name="Ahrendt S."/>
            <person name="Sahu N."/>
            <person name="Indic B."/>
            <person name="Wong-Bajracharya J."/>
            <person name="Merenyi Z."/>
            <person name="Ke H.-M."/>
            <person name="Monk M."/>
            <person name="Kocsube S."/>
            <person name="Drula E."/>
            <person name="Lipzen A."/>
            <person name="Balint B."/>
            <person name="Henrissat B."/>
            <person name="Andreopoulos B."/>
            <person name="Martin F.M."/>
            <person name="Harder C.B."/>
            <person name="Rigling D."/>
            <person name="Ford K.L."/>
            <person name="Foster G.D."/>
            <person name="Pangilinan J."/>
            <person name="Papanicolaou A."/>
            <person name="Barry K."/>
            <person name="LaButti K."/>
            <person name="Viragh M."/>
            <person name="Koriabine M."/>
            <person name="Yan M."/>
            <person name="Riley R."/>
            <person name="Champramary S."/>
            <person name="Plett K.L."/>
            <person name="Tsai I.J."/>
            <person name="Slot J."/>
            <person name="Sipos G."/>
            <person name="Plett J."/>
            <person name="Nagy L.G."/>
            <person name="Grigoriev I.V."/>
        </authorList>
    </citation>
    <scope>NUCLEOTIDE SEQUENCE</scope>
    <source>
        <strain evidence="1">HWK02</strain>
    </source>
</reference>
<evidence type="ECO:0000313" key="1">
    <source>
        <dbReference type="EMBL" id="KAK0486804.1"/>
    </source>
</evidence>
<evidence type="ECO:0000313" key="2">
    <source>
        <dbReference type="Proteomes" id="UP001175228"/>
    </source>
</evidence>
<name>A0AA39PMG0_9AGAR</name>
<proteinExistence type="predicted"/>
<keyword evidence="2" id="KW-1185">Reference proteome</keyword>
<gene>
    <name evidence="1" type="ORF">EDD18DRAFT_1111026</name>
</gene>
<sequence>MTTTLFFKPSLTVDRSRLRFKGPEKDEDGAGVIDDDGGINYLASSPAYSKTMMPILGPRRNLSLYFFLSIMVHAGTSFEYAFKHFTDIDLTGSLHLFEWLHSKTSTVDFSVPRLIVITLQLIRRSRFLNRFSATSQRSPTHANQQSTSSVTLRSTDIQIKDISSRLVAFRVTDIFWTHGPSGPECTLFLMSVSDIAFGLKGIFGENVDSALEKLTVALSVLPETEYRYISKAVSEE</sequence>
<organism evidence="1 2">
    <name type="scientific">Armillaria luteobubalina</name>
    <dbReference type="NCBI Taxonomy" id="153913"/>
    <lineage>
        <taxon>Eukaryota</taxon>
        <taxon>Fungi</taxon>
        <taxon>Dikarya</taxon>
        <taxon>Basidiomycota</taxon>
        <taxon>Agaricomycotina</taxon>
        <taxon>Agaricomycetes</taxon>
        <taxon>Agaricomycetidae</taxon>
        <taxon>Agaricales</taxon>
        <taxon>Marasmiineae</taxon>
        <taxon>Physalacriaceae</taxon>
        <taxon>Armillaria</taxon>
    </lineage>
</organism>
<dbReference type="EMBL" id="JAUEPU010000045">
    <property type="protein sequence ID" value="KAK0486804.1"/>
    <property type="molecule type" value="Genomic_DNA"/>
</dbReference>
<comment type="caution">
    <text evidence="1">The sequence shown here is derived from an EMBL/GenBank/DDBJ whole genome shotgun (WGS) entry which is preliminary data.</text>
</comment>
<dbReference type="Proteomes" id="UP001175228">
    <property type="component" value="Unassembled WGS sequence"/>
</dbReference>
<dbReference type="AlphaFoldDB" id="A0AA39PMG0"/>
<accession>A0AA39PMG0</accession>
<protein>
    <submittedName>
        <fullName evidence="1">Uncharacterized protein</fullName>
    </submittedName>
</protein>